<evidence type="ECO:0000313" key="2">
    <source>
        <dbReference type="EMBL" id="MDT0498261.1"/>
    </source>
</evidence>
<keyword evidence="3" id="KW-1185">Reference proteome</keyword>
<feature type="signal peptide" evidence="1">
    <location>
        <begin position="1"/>
        <end position="25"/>
    </location>
</feature>
<dbReference type="EMBL" id="JAVRIC010000019">
    <property type="protein sequence ID" value="MDT0498261.1"/>
    <property type="molecule type" value="Genomic_DNA"/>
</dbReference>
<feature type="chain" id="PRO_5046904525" description="Tetratricopeptide repeat protein" evidence="1">
    <location>
        <begin position="26"/>
        <end position="792"/>
    </location>
</feature>
<reference evidence="2 3" key="1">
    <citation type="submission" date="2023-09" db="EMBL/GenBank/DDBJ databases">
        <authorList>
            <person name="Rey-Velasco X."/>
        </authorList>
    </citation>
    <scope>NUCLEOTIDE SEQUENCE [LARGE SCALE GENOMIC DNA]</scope>
    <source>
        <strain evidence="2 3">W345</strain>
    </source>
</reference>
<comment type="caution">
    <text evidence="2">The sequence shown here is derived from an EMBL/GenBank/DDBJ whole genome shotgun (WGS) entry which is preliminary data.</text>
</comment>
<gene>
    <name evidence="2" type="ORF">RM530_12920</name>
</gene>
<dbReference type="SUPFAM" id="SSF48452">
    <property type="entry name" value="TPR-like"/>
    <property type="match status" value="1"/>
</dbReference>
<protein>
    <recommendedName>
        <fullName evidence="4">Tetratricopeptide repeat protein</fullName>
    </recommendedName>
</protein>
<keyword evidence="1" id="KW-0732">Signal</keyword>
<sequence>MNPYKRLKTSLWVAALVALPFAANAGAPTPIDPEALKLDQQVGTLKNEVLQLNRALNAQEQALLYPAFSRTDIYVNIDVRGFLLTDMLVSIDGGTPFTFAYTERQSTAFTDGGWHRLARTNVTQGPHRLHAEFTGHYITAKPGDPPIHGSLETSFNKQLASLDIVLPLAGLGQSLQMDSVQRLQAPSTLIDSDDASQQWKLDNARVDYRLGSVGDPRLKAAQFYETEGRYFTALTELLNIADEAGSDDSFSQDYFWLLAECYLSFGLKPQAEAVYDRLAQMTQSAPETLGRARLRIAEFEYERGYLPEATRDLMRLRETLPQALLIEWQDLLSRVLMEQGRYNEAVEVLTELDNIDEHTPFMEYNLGVAMVNDGRVAQGRNLLDRVGRMRPKTVKDLALRDRANLALGYSFLRNELGGSAIPAFNRVQVEGPFSNRALLGLGWSQLAPRGDLQNRAAIGDEDDVERSLNAFSSLGVLIRPGYLEDDLFKRSALRPFARGKVAKEAEEALLRALVPWVELVKRDRMDPAVQEGMLAIPYALERLGAHEQALDRYLIAIKTLEEGRSRIDEGIESLNKLAMIETIVRRDVDAESGWDWRLRDLPDLPETYWLTSLLSEHRFQEALKNYRDLRFLARRLDTWEDRLQRIESGARAVPPVPADLLIAARRSRDWLPQDLPGIRLRSSDHLGTVSEVEGADSAPAKAPVELSLADAPPAFDGPSEKLAVTVPDIDRLRPLLSDIGTAQAAWLRDLGVKELEAQKQQLEKYLLEARFSMARIYDHKIQAEDSAAEGEE</sequence>
<organism evidence="2 3">
    <name type="scientific">Banduia mediterranea</name>
    <dbReference type="NCBI Taxonomy" id="3075609"/>
    <lineage>
        <taxon>Bacteria</taxon>
        <taxon>Pseudomonadati</taxon>
        <taxon>Pseudomonadota</taxon>
        <taxon>Gammaproteobacteria</taxon>
        <taxon>Nevskiales</taxon>
        <taxon>Algiphilaceae</taxon>
        <taxon>Banduia</taxon>
    </lineage>
</organism>
<accession>A0ABU2WK56</accession>
<dbReference type="InterPro" id="IPR011990">
    <property type="entry name" value="TPR-like_helical_dom_sf"/>
</dbReference>
<dbReference type="Gene3D" id="1.25.40.10">
    <property type="entry name" value="Tetratricopeptide repeat domain"/>
    <property type="match status" value="1"/>
</dbReference>
<dbReference type="RefSeq" id="WP_311365646.1">
    <property type="nucleotide sequence ID" value="NZ_JAVRIC010000019.1"/>
</dbReference>
<proteinExistence type="predicted"/>
<evidence type="ECO:0000313" key="3">
    <source>
        <dbReference type="Proteomes" id="UP001254608"/>
    </source>
</evidence>
<dbReference type="Proteomes" id="UP001254608">
    <property type="component" value="Unassembled WGS sequence"/>
</dbReference>
<evidence type="ECO:0000256" key="1">
    <source>
        <dbReference type="SAM" id="SignalP"/>
    </source>
</evidence>
<evidence type="ECO:0008006" key="4">
    <source>
        <dbReference type="Google" id="ProtNLM"/>
    </source>
</evidence>
<name>A0ABU2WK56_9GAMM</name>